<proteinExistence type="predicted"/>
<keyword evidence="3" id="KW-1185">Reference proteome</keyword>
<feature type="region of interest" description="Disordered" evidence="1">
    <location>
        <begin position="313"/>
        <end position="358"/>
    </location>
</feature>
<name>A0A9Q1EW60_SYNKA</name>
<accession>A0A9Q1EW60</accession>
<sequence>MQRVHLEGSGRRTGEVPRGQGNSGFWLTGLPRSQISRGEAQCSSEDSLDAFMSEVRSTGSLDGVERRKLHVHVTELRREAQRLRRLVELTRPAQLPALQTGAGSSEPGKPRKLVLPLFGAMKGGSKFKLKTGTVGKIHPKRADLPPELFSLKEMPPGGEEEEDEEEDEDEDEEKGKYLSIIQETTNQQPEEAEPERGQKMLRPHSSAEPVELRSDGEEGDKTQNARGPSTAAQGQEGGGEKAQTQTPTKRKEKRKMLGPGRPAVPLSTQYPEDDPDYCVWMPPAGSSQTLQHEDTTVGPGFVVVGWRSGELRTNVGSVGGRPHPSQRKVRLLGGAGPSSSTVISIDSTTFRGGSAHGA</sequence>
<dbReference type="EMBL" id="JAINUF010000012">
    <property type="protein sequence ID" value="KAJ8346111.1"/>
    <property type="molecule type" value="Genomic_DNA"/>
</dbReference>
<feature type="compositionally biased region" description="Low complexity" evidence="1">
    <location>
        <begin position="338"/>
        <end position="349"/>
    </location>
</feature>
<feature type="compositionally biased region" description="Acidic residues" evidence="1">
    <location>
        <begin position="158"/>
        <end position="172"/>
    </location>
</feature>
<evidence type="ECO:0000313" key="3">
    <source>
        <dbReference type="Proteomes" id="UP001152622"/>
    </source>
</evidence>
<protein>
    <submittedName>
        <fullName evidence="2">Uncharacterized protein</fullName>
    </submittedName>
</protein>
<gene>
    <name evidence="2" type="ORF">SKAU_G00303040</name>
</gene>
<feature type="region of interest" description="Disordered" evidence="1">
    <location>
        <begin position="1"/>
        <end position="30"/>
    </location>
</feature>
<organism evidence="2 3">
    <name type="scientific">Synaphobranchus kaupii</name>
    <name type="common">Kaup's arrowtooth eel</name>
    <dbReference type="NCBI Taxonomy" id="118154"/>
    <lineage>
        <taxon>Eukaryota</taxon>
        <taxon>Metazoa</taxon>
        <taxon>Chordata</taxon>
        <taxon>Craniata</taxon>
        <taxon>Vertebrata</taxon>
        <taxon>Euteleostomi</taxon>
        <taxon>Actinopterygii</taxon>
        <taxon>Neopterygii</taxon>
        <taxon>Teleostei</taxon>
        <taxon>Anguilliformes</taxon>
        <taxon>Synaphobranchidae</taxon>
        <taxon>Synaphobranchus</taxon>
    </lineage>
</organism>
<reference evidence="2" key="1">
    <citation type="journal article" date="2023" name="Science">
        <title>Genome structures resolve the early diversification of teleost fishes.</title>
        <authorList>
            <person name="Parey E."/>
            <person name="Louis A."/>
            <person name="Montfort J."/>
            <person name="Bouchez O."/>
            <person name="Roques C."/>
            <person name="Iampietro C."/>
            <person name="Lluch J."/>
            <person name="Castinel A."/>
            <person name="Donnadieu C."/>
            <person name="Desvignes T."/>
            <person name="Floi Bucao C."/>
            <person name="Jouanno E."/>
            <person name="Wen M."/>
            <person name="Mejri S."/>
            <person name="Dirks R."/>
            <person name="Jansen H."/>
            <person name="Henkel C."/>
            <person name="Chen W.J."/>
            <person name="Zahm M."/>
            <person name="Cabau C."/>
            <person name="Klopp C."/>
            <person name="Thompson A.W."/>
            <person name="Robinson-Rechavi M."/>
            <person name="Braasch I."/>
            <person name="Lecointre G."/>
            <person name="Bobe J."/>
            <person name="Postlethwait J.H."/>
            <person name="Berthelot C."/>
            <person name="Roest Crollius H."/>
            <person name="Guiguen Y."/>
        </authorList>
    </citation>
    <scope>NUCLEOTIDE SEQUENCE</scope>
    <source>
        <strain evidence="2">WJC10195</strain>
    </source>
</reference>
<dbReference type="OrthoDB" id="433755at2759"/>
<comment type="caution">
    <text evidence="2">The sequence shown here is derived from an EMBL/GenBank/DDBJ whole genome shotgun (WGS) entry which is preliminary data.</text>
</comment>
<evidence type="ECO:0000313" key="2">
    <source>
        <dbReference type="EMBL" id="KAJ8346111.1"/>
    </source>
</evidence>
<feature type="compositionally biased region" description="Basic and acidic residues" evidence="1">
    <location>
        <begin position="210"/>
        <end position="223"/>
    </location>
</feature>
<evidence type="ECO:0000256" key="1">
    <source>
        <dbReference type="SAM" id="MobiDB-lite"/>
    </source>
</evidence>
<feature type="region of interest" description="Disordered" evidence="1">
    <location>
        <begin position="137"/>
        <end position="270"/>
    </location>
</feature>
<dbReference type="Proteomes" id="UP001152622">
    <property type="component" value="Chromosome 12"/>
</dbReference>
<feature type="compositionally biased region" description="Basic and acidic residues" evidence="1">
    <location>
        <begin position="1"/>
        <end position="15"/>
    </location>
</feature>
<dbReference type="AlphaFoldDB" id="A0A9Q1EW60"/>